<reference evidence="1" key="1">
    <citation type="submission" date="2021-03" db="EMBL/GenBank/DDBJ databases">
        <authorList>
            <consortium name="DOE Joint Genome Institute"/>
            <person name="Ahrendt S."/>
            <person name="Looney B.P."/>
            <person name="Miyauchi S."/>
            <person name="Morin E."/>
            <person name="Drula E."/>
            <person name="Courty P.E."/>
            <person name="Chicoki N."/>
            <person name="Fauchery L."/>
            <person name="Kohler A."/>
            <person name="Kuo A."/>
            <person name="Labutti K."/>
            <person name="Pangilinan J."/>
            <person name="Lipzen A."/>
            <person name="Riley R."/>
            <person name="Andreopoulos W."/>
            <person name="He G."/>
            <person name="Johnson J."/>
            <person name="Barry K.W."/>
            <person name="Grigoriev I.V."/>
            <person name="Nagy L."/>
            <person name="Hibbett D."/>
            <person name="Henrissat B."/>
            <person name="Matheny P.B."/>
            <person name="Labbe J."/>
            <person name="Martin F."/>
        </authorList>
    </citation>
    <scope>NUCLEOTIDE SEQUENCE</scope>
    <source>
        <strain evidence="1">HHB10654</strain>
    </source>
</reference>
<reference evidence="1" key="2">
    <citation type="journal article" date="2022" name="New Phytol.">
        <title>Evolutionary transition to the ectomycorrhizal habit in the genomes of a hyperdiverse lineage of mushroom-forming fungi.</title>
        <authorList>
            <person name="Looney B."/>
            <person name="Miyauchi S."/>
            <person name="Morin E."/>
            <person name="Drula E."/>
            <person name="Courty P.E."/>
            <person name="Kohler A."/>
            <person name="Kuo A."/>
            <person name="LaButti K."/>
            <person name="Pangilinan J."/>
            <person name="Lipzen A."/>
            <person name="Riley R."/>
            <person name="Andreopoulos W."/>
            <person name="He G."/>
            <person name="Johnson J."/>
            <person name="Nolan M."/>
            <person name="Tritt A."/>
            <person name="Barry K.W."/>
            <person name="Grigoriev I.V."/>
            <person name="Nagy L.G."/>
            <person name="Hibbett D."/>
            <person name="Henrissat B."/>
            <person name="Matheny P.B."/>
            <person name="Labbe J."/>
            <person name="Martin F.M."/>
        </authorList>
    </citation>
    <scope>NUCLEOTIDE SEQUENCE</scope>
    <source>
        <strain evidence="1">HHB10654</strain>
    </source>
</reference>
<comment type="caution">
    <text evidence="1">The sequence shown here is derived from an EMBL/GenBank/DDBJ whole genome shotgun (WGS) entry which is preliminary data.</text>
</comment>
<dbReference type="Proteomes" id="UP000814140">
    <property type="component" value="Unassembled WGS sequence"/>
</dbReference>
<organism evidence="1 2">
    <name type="scientific">Artomyces pyxidatus</name>
    <dbReference type="NCBI Taxonomy" id="48021"/>
    <lineage>
        <taxon>Eukaryota</taxon>
        <taxon>Fungi</taxon>
        <taxon>Dikarya</taxon>
        <taxon>Basidiomycota</taxon>
        <taxon>Agaricomycotina</taxon>
        <taxon>Agaricomycetes</taxon>
        <taxon>Russulales</taxon>
        <taxon>Auriscalpiaceae</taxon>
        <taxon>Artomyces</taxon>
    </lineage>
</organism>
<evidence type="ECO:0000313" key="1">
    <source>
        <dbReference type="EMBL" id="KAI0064877.1"/>
    </source>
</evidence>
<proteinExistence type="predicted"/>
<gene>
    <name evidence="1" type="ORF">BV25DRAFT_1914034</name>
</gene>
<dbReference type="EMBL" id="MU277197">
    <property type="protein sequence ID" value="KAI0064877.1"/>
    <property type="molecule type" value="Genomic_DNA"/>
</dbReference>
<accession>A0ACB8T9D2</accession>
<protein>
    <submittedName>
        <fullName evidence="1">Alpha/beta-hydrolase</fullName>
    </submittedName>
</protein>
<evidence type="ECO:0000313" key="2">
    <source>
        <dbReference type="Proteomes" id="UP000814140"/>
    </source>
</evidence>
<name>A0ACB8T9D2_9AGAM</name>
<sequence length="244" mass="26462">MSDNQLCDQCVQGVIHEGTPVGKLETINGIVTYVGIPEGDYAKDKAVLFLCDAFALGLVNNKLLVDSFAKNGYQTYAPDIFDGEPAPADRLTPDGKPFDVPAWIGRHPPSRATEIVKAVMEGLKEKGVTKFAATGYCYGARLVFNLSFENAISVSAVSHASLAGGPRPPLLINSCEEDHQFPKEKQEKADAVLGDGKFTPGYAQHYFEGCQHGFAVRGDLSDPKVKAGKEGSFKNTVEWFIKYL</sequence>
<keyword evidence="2" id="KW-1185">Reference proteome</keyword>